<evidence type="ECO:0008006" key="6">
    <source>
        <dbReference type="Google" id="ProtNLM"/>
    </source>
</evidence>
<feature type="region of interest" description="Disordered" evidence="1">
    <location>
        <begin position="259"/>
        <end position="285"/>
    </location>
</feature>
<sequence>MFTTTTITLDALFANSEGKKHHFRMKGFDPNKPAEKVKAALTKLTKLDIFEKDGIGLYKELLEAKMIQRTDTVLFKEEIKKEQKTEEKDFFAQLSEMAAAMGYTMEEPADILETLTLPQDLTIIEEQPDPKTLIQLIALPDGIDPTTLSEEQNYRVVTSCLPAKATLKECFIDSETTPAKLLVVSSLSEEEEGVPTSVHTLSGSSFSEEMKETTIKERIDPEIDPLEQTKEQTNWVTMASLPMNAALDELVIDNAPKTPVHSEEHMEKEPVPYSCGATPRKIEGDSLPIQGKQIVSRTRHRLLKRIRKRE</sequence>
<evidence type="ECO:0000313" key="5">
    <source>
        <dbReference type="Proteomes" id="UP000014160"/>
    </source>
</evidence>
<dbReference type="Proteomes" id="UP000014160">
    <property type="component" value="Unassembled WGS sequence"/>
</dbReference>
<evidence type="ECO:0000256" key="1">
    <source>
        <dbReference type="SAM" id="MobiDB-lite"/>
    </source>
</evidence>
<dbReference type="RefSeq" id="WP_010781175.1">
    <property type="nucleotide sequence ID" value="NZ_ASWH01000001.1"/>
</dbReference>
<dbReference type="Proteomes" id="UP000013750">
    <property type="component" value="Unassembled WGS sequence"/>
</dbReference>
<dbReference type="AlphaFoldDB" id="R2XZY4"/>
<protein>
    <recommendedName>
        <fullName evidence="6">DUF2922 family protein</fullName>
    </recommendedName>
</protein>
<dbReference type="EMBL" id="AJDQ01000008">
    <property type="protein sequence ID" value="EOI55597.1"/>
    <property type="molecule type" value="Genomic_DNA"/>
</dbReference>
<dbReference type="Pfam" id="PF11148">
    <property type="entry name" value="DUF2922"/>
    <property type="match status" value="1"/>
</dbReference>
<dbReference type="HOGENOM" id="CLU_077907_0_0_9"/>
<comment type="caution">
    <text evidence="2">The sequence shown here is derived from an EMBL/GenBank/DDBJ whole genome shotgun (WGS) entry which is preliminary data.</text>
</comment>
<dbReference type="PATRIC" id="fig|1158614.3.peg.2798"/>
<dbReference type="EMBL" id="ASWH01000001">
    <property type="protein sequence ID" value="EOW81860.1"/>
    <property type="molecule type" value="Genomic_DNA"/>
</dbReference>
<organism evidence="2 4">
    <name type="scientific">Enterococcus gilvus ATCC BAA-350</name>
    <dbReference type="NCBI Taxonomy" id="1158614"/>
    <lineage>
        <taxon>Bacteria</taxon>
        <taxon>Bacillati</taxon>
        <taxon>Bacillota</taxon>
        <taxon>Bacilli</taxon>
        <taxon>Lactobacillales</taxon>
        <taxon>Enterococcaceae</taxon>
        <taxon>Enterococcus</taxon>
    </lineage>
</organism>
<reference evidence="3 5" key="2">
    <citation type="submission" date="2013-03" db="EMBL/GenBank/DDBJ databases">
        <title>The Genome Sequence of Enterococcus gilvus ATCC BAA-350 (PacBio/Illumina hybrid assembly).</title>
        <authorList>
            <consortium name="The Broad Institute Genomics Platform"/>
            <consortium name="The Broad Institute Genome Sequencing Center for Infectious Disease"/>
            <person name="Earl A."/>
            <person name="Russ C."/>
            <person name="Gilmore M."/>
            <person name="Surin D."/>
            <person name="Walker B."/>
            <person name="Young S."/>
            <person name="Zeng Q."/>
            <person name="Gargeya S."/>
            <person name="Fitzgerald M."/>
            <person name="Haas B."/>
            <person name="Abouelleil A."/>
            <person name="Allen A.W."/>
            <person name="Alvarado L."/>
            <person name="Arachchi H.M."/>
            <person name="Berlin A.M."/>
            <person name="Chapman S.B."/>
            <person name="Gainer-Dewar J."/>
            <person name="Goldberg J."/>
            <person name="Griggs A."/>
            <person name="Gujja S."/>
            <person name="Hansen M."/>
            <person name="Howarth C."/>
            <person name="Imamovic A."/>
            <person name="Ireland A."/>
            <person name="Larimer J."/>
            <person name="McCowan C."/>
            <person name="Murphy C."/>
            <person name="Pearson M."/>
            <person name="Poon T.W."/>
            <person name="Priest M."/>
            <person name="Roberts A."/>
            <person name="Saif S."/>
            <person name="Shea T."/>
            <person name="Sisk P."/>
            <person name="Sykes S."/>
            <person name="Wortman J."/>
            <person name="Nusbaum C."/>
            <person name="Birren B."/>
        </authorList>
    </citation>
    <scope>NUCLEOTIDE SEQUENCE [LARGE SCALE GENOMIC DNA]</scope>
    <source>
        <strain evidence="3 5">ATCC BAA-350</strain>
    </source>
</reference>
<proteinExistence type="predicted"/>
<evidence type="ECO:0000313" key="3">
    <source>
        <dbReference type="EMBL" id="EOW81860.1"/>
    </source>
</evidence>
<accession>R2XZY4</accession>
<evidence type="ECO:0000313" key="4">
    <source>
        <dbReference type="Proteomes" id="UP000013750"/>
    </source>
</evidence>
<name>R2XZY4_9ENTE</name>
<evidence type="ECO:0000313" key="2">
    <source>
        <dbReference type="EMBL" id="EOI55597.1"/>
    </source>
</evidence>
<feature type="compositionally biased region" description="Basic and acidic residues" evidence="1">
    <location>
        <begin position="260"/>
        <end position="270"/>
    </location>
</feature>
<dbReference type="eggNOG" id="ENOG5030681">
    <property type="taxonomic scope" value="Bacteria"/>
</dbReference>
<dbReference type="InterPro" id="IPR021321">
    <property type="entry name" value="DUF2922"/>
</dbReference>
<reference evidence="2 4" key="1">
    <citation type="submission" date="2013-02" db="EMBL/GenBank/DDBJ databases">
        <title>The Genome Sequence of Enterococcus gilvus ATCC BAA-350.</title>
        <authorList>
            <consortium name="The Broad Institute Genome Sequencing Platform"/>
            <consortium name="The Broad Institute Genome Sequencing Center for Infectious Disease"/>
            <person name="Earl A.M."/>
            <person name="Gilmore M.S."/>
            <person name="Lebreton F."/>
            <person name="Walker B."/>
            <person name="Young S.K."/>
            <person name="Zeng Q."/>
            <person name="Gargeya S."/>
            <person name="Fitzgerald M."/>
            <person name="Haas B."/>
            <person name="Abouelleil A."/>
            <person name="Alvarado L."/>
            <person name="Arachchi H.M."/>
            <person name="Berlin A.M."/>
            <person name="Chapman S.B."/>
            <person name="Dewar J."/>
            <person name="Goldberg J."/>
            <person name="Griggs A."/>
            <person name="Gujja S."/>
            <person name="Hansen M."/>
            <person name="Howarth C."/>
            <person name="Imamovic A."/>
            <person name="Larimer J."/>
            <person name="McCowan C."/>
            <person name="Murphy C."/>
            <person name="Neiman D."/>
            <person name="Pearson M."/>
            <person name="Priest M."/>
            <person name="Roberts A."/>
            <person name="Saif S."/>
            <person name="Shea T."/>
            <person name="Sisk P."/>
            <person name="Sykes S."/>
            <person name="Wortman J."/>
            <person name="Nusbaum C."/>
            <person name="Birren B."/>
        </authorList>
    </citation>
    <scope>NUCLEOTIDE SEQUENCE [LARGE SCALE GENOMIC DNA]</scope>
    <source>
        <strain evidence="2 4">ATCC BAA-350</strain>
    </source>
</reference>
<gene>
    <name evidence="3" type="ORF">I592_01160</name>
    <name evidence="2" type="ORF">UKC_02806</name>
</gene>
<keyword evidence="5" id="KW-1185">Reference proteome</keyword>